<name>A0ABR3WZA7_9PEZI</name>
<dbReference type="Pfam" id="PF03061">
    <property type="entry name" value="4HBT"/>
    <property type="match status" value="1"/>
</dbReference>
<dbReference type="InterPro" id="IPR029069">
    <property type="entry name" value="HotDog_dom_sf"/>
</dbReference>
<evidence type="ECO:0000259" key="1">
    <source>
        <dbReference type="Pfam" id="PF03061"/>
    </source>
</evidence>
<feature type="domain" description="Thioesterase" evidence="1">
    <location>
        <begin position="189"/>
        <end position="258"/>
    </location>
</feature>
<protein>
    <recommendedName>
        <fullName evidence="1">Thioesterase domain-containing protein</fullName>
    </recommendedName>
</protein>
<reference evidence="2 3" key="1">
    <citation type="journal article" date="2024" name="IMA Fungus">
        <title>IMA Genome - F19 : A genome assembly and annotation guide to empower mycologists, including annotated draft genome sequences of Ceratocystis pirilliformis, Diaporthe australafricana, Fusarium ophioides, Paecilomyces lecythidis, and Sporothrix stenoceras.</title>
        <authorList>
            <person name="Aylward J."/>
            <person name="Wilson A.M."/>
            <person name="Visagie C.M."/>
            <person name="Spraker J."/>
            <person name="Barnes I."/>
            <person name="Buitendag C."/>
            <person name="Ceriani C."/>
            <person name="Del Mar Angel L."/>
            <person name="du Plessis D."/>
            <person name="Fuchs T."/>
            <person name="Gasser K."/>
            <person name="Kramer D."/>
            <person name="Li W."/>
            <person name="Munsamy K."/>
            <person name="Piso A."/>
            <person name="Price J.L."/>
            <person name="Sonnekus B."/>
            <person name="Thomas C."/>
            <person name="van der Nest A."/>
            <person name="van Dijk A."/>
            <person name="van Heerden A."/>
            <person name="van Vuuren N."/>
            <person name="Yilmaz N."/>
            <person name="Duong T.A."/>
            <person name="van der Merwe N.A."/>
            <person name="Wingfield M.J."/>
            <person name="Wingfield B.D."/>
        </authorList>
    </citation>
    <scope>NUCLEOTIDE SEQUENCE [LARGE SCALE GENOMIC DNA]</scope>
    <source>
        <strain evidence="2 3">CMW 18300</strain>
    </source>
</reference>
<dbReference type="InterPro" id="IPR052061">
    <property type="entry name" value="PTE-AB_protein"/>
</dbReference>
<dbReference type="PANTHER" id="PTHR47260:SF7">
    <property type="entry name" value="THIOESTERASE FAMILY PROTEIN (AFU_ORTHOLOGUE AFUA_1G10800)"/>
    <property type="match status" value="1"/>
</dbReference>
<dbReference type="InterPro" id="IPR006683">
    <property type="entry name" value="Thioestr_dom"/>
</dbReference>
<dbReference type="EMBL" id="JAWRVE010000044">
    <property type="protein sequence ID" value="KAL1868725.1"/>
    <property type="molecule type" value="Genomic_DNA"/>
</dbReference>
<organism evidence="2 3">
    <name type="scientific">Diaporthe australafricana</name>
    <dbReference type="NCBI Taxonomy" id="127596"/>
    <lineage>
        <taxon>Eukaryota</taxon>
        <taxon>Fungi</taxon>
        <taxon>Dikarya</taxon>
        <taxon>Ascomycota</taxon>
        <taxon>Pezizomycotina</taxon>
        <taxon>Sordariomycetes</taxon>
        <taxon>Sordariomycetidae</taxon>
        <taxon>Diaporthales</taxon>
        <taxon>Diaporthaceae</taxon>
        <taxon>Diaporthe</taxon>
    </lineage>
</organism>
<dbReference type="PANTHER" id="PTHR47260">
    <property type="entry name" value="UPF0644 PROTEIN PB2B4.06"/>
    <property type="match status" value="1"/>
</dbReference>
<dbReference type="SUPFAM" id="SSF54637">
    <property type="entry name" value="Thioesterase/thiol ester dehydrase-isomerase"/>
    <property type="match status" value="1"/>
</dbReference>
<dbReference type="CDD" id="cd03443">
    <property type="entry name" value="PaaI_thioesterase"/>
    <property type="match status" value="1"/>
</dbReference>
<evidence type="ECO:0000313" key="3">
    <source>
        <dbReference type="Proteomes" id="UP001583177"/>
    </source>
</evidence>
<dbReference type="Gene3D" id="3.10.129.10">
    <property type="entry name" value="Hotdog Thioesterase"/>
    <property type="match status" value="1"/>
</dbReference>
<dbReference type="Proteomes" id="UP001583177">
    <property type="component" value="Unassembled WGS sequence"/>
</dbReference>
<accession>A0ABR3WZA7</accession>
<evidence type="ECO:0000313" key="2">
    <source>
        <dbReference type="EMBL" id="KAL1868725.1"/>
    </source>
</evidence>
<gene>
    <name evidence="2" type="ORF">Daus18300_005859</name>
</gene>
<keyword evidence="3" id="KW-1185">Reference proteome</keyword>
<comment type="caution">
    <text evidence="2">The sequence shown here is derived from an EMBL/GenBank/DDBJ whole genome shotgun (WGS) entry which is preliminary data.</text>
</comment>
<proteinExistence type="predicted"/>
<sequence>MSRPVQTVAPFMRQISRRTLQKSSLAQTRLIPRLTIRSIATATESAPPPRPSFLRRAFRFTARALTFTVIGAAMAVAPAYQTVSGYMTPVSDEDTLQMWTPTDAETQALEDQLNSNAYVQSLRQNPAFVEHRPHLKVPPAWRAHNLTGGTLMGPGKVPIPPLGFIDTTGDKKEFVQISFVGQDLCGHPGIVHGGFLATMLDEGLARPAFEALPHRIGLTANLNVNYRAPCKADQFIVLRGEVTKTEGRKAWVEGRIETLPEGDEKPVELANATALFIEPKQAAALRNLGPSP</sequence>